<dbReference type="EMBL" id="GBXM01016987">
    <property type="protein sequence ID" value="JAH91590.1"/>
    <property type="molecule type" value="Transcribed_RNA"/>
</dbReference>
<protein>
    <submittedName>
        <fullName evidence="1">Uncharacterized protein</fullName>
    </submittedName>
</protein>
<proteinExistence type="predicted"/>
<evidence type="ECO:0000313" key="1">
    <source>
        <dbReference type="EMBL" id="JAH91590.1"/>
    </source>
</evidence>
<name>A0A0E9WPT1_ANGAN</name>
<reference evidence="1" key="2">
    <citation type="journal article" date="2015" name="Fish Shellfish Immunol.">
        <title>Early steps in the European eel (Anguilla anguilla)-Vibrio vulnificus interaction in the gills: Role of the RtxA13 toxin.</title>
        <authorList>
            <person name="Callol A."/>
            <person name="Pajuelo D."/>
            <person name="Ebbesson L."/>
            <person name="Teles M."/>
            <person name="MacKenzie S."/>
            <person name="Amaro C."/>
        </authorList>
    </citation>
    <scope>NUCLEOTIDE SEQUENCE</scope>
</reference>
<organism evidence="1">
    <name type="scientific">Anguilla anguilla</name>
    <name type="common">European freshwater eel</name>
    <name type="synonym">Muraena anguilla</name>
    <dbReference type="NCBI Taxonomy" id="7936"/>
    <lineage>
        <taxon>Eukaryota</taxon>
        <taxon>Metazoa</taxon>
        <taxon>Chordata</taxon>
        <taxon>Craniata</taxon>
        <taxon>Vertebrata</taxon>
        <taxon>Euteleostomi</taxon>
        <taxon>Actinopterygii</taxon>
        <taxon>Neopterygii</taxon>
        <taxon>Teleostei</taxon>
        <taxon>Anguilliformes</taxon>
        <taxon>Anguillidae</taxon>
        <taxon>Anguilla</taxon>
    </lineage>
</organism>
<reference evidence="1" key="1">
    <citation type="submission" date="2014-11" db="EMBL/GenBank/DDBJ databases">
        <authorList>
            <person name="Amaro Gonzalez C."/>
        </authorList>
    </citation>
    <scope>NUCLEOTIDE SEQUENCE</scope>
</reference>
<sequence length="61" mass="6780">MIGVFITEFVEGVVVLSVWPDYEGCGCVESGLHRVSCYELRESAACFPLAFLQTSHIKLEL</sequence>
<dbReference type="AlphaFoldDB" id="A0A0E9WPT1"/>
<accession>A0A0E9WPT1</accession>